<dbReference type="InterPro" id="IPR006439">
    <property type="entry name" value="HAD-SF_hydro_IA"/>
</dbReference>
<organism evidence="6 7">
    <name type="scientific">Anaeromyxobacter diazotrophicus</name>
    <dbReference type="NCBI Taxonomy" id="2590199"/>
    <lineage>
        <taxon>Bacteria</taxon>
        <taxon>Pseudomonadati</taxon>
        <taxon>Myxococcota</taxon>
        <taxon>Myxococcia</taxon>
        <taxon>Myxococcales</taxon>
        <taxon>Cystobacterineae</taxon>
        <taxon>Anaeromyxobacteraceae</taxon>
        <taxon>Anaeromyxobacter</taxon>
    </lineage>
</organism>
<dbReference type="Gene3D" id="1.10.150.240">
    <property type="entry name" value="Putative phosphatase, domain 2"/>
    <property type="match status" value="1"/>
</dbReference>
<comment type="caution">
    <text evidence="6">The sequence shown here is derived from an EMBL/GenBank/DDBJ whole genome shotgun (WGS) entry which is preliminary data.</text>
</comment>
<dbReference type="GO" id="GO:0003824">
    <property type="term" value="F:catalytic activity"/>
    <property type="evidence" value="ECO:0007669"/>
    <property type="project" value="UniProtKB-ARBA"/>
</dbReference>
<name>A0A7I9VQ51_9BACT</name>
<dbReference type="AlphaFoldDB" id="A0A7I9VQ51"/>
<keyword evidence="7" id="KW-1185">Reference proteome</keyword>
<dbReference type="SFLD" id="SFLDG01129">
    <property type="entry name" value="C1.5:_HAD__Beta-PGM__Phosphata"/>
    <property type="match status" value="1"/>
</dbReference>
<dbReference type="PRINTS" id="PR00413">
    <property type="entry name" value="HADHALOGNASE"/>
</dbReference>
<sequence length="223" mass="23823">MKARLRAAIFDLDGTLVDNMRYHGDAWLALARRLGASATRHDFEHRWAGKKADEIFGYLLGRTPSPEETARLEDEKERAYRAAYRPLVAPVPGLLPFLDRLEAAGVRLAVATAAPRENREMVLAALGLAERFEVVAGPEGGHVRGKPAPDIYLAAARALDLPPAACLAFEDAVNGVLSARAAGMAVVGVLTSAGEAELAAAGAGWFLRDYAALPPALERILFG</sequence>
<keyword evidence="5" id="KW-0119">Carbohydrate metabolism</keyword>
<protein>
    <submittedName>
        <fullName evidence="6">Haloacid dehalogenase</fullName>
    </submittedName>
</protein>
<dbReference type="GO" id="GO:0046872">
    <property type="term" value="F:metal ion binding"/>
    <property type="evidence" value="ECO:0007669"/>
    <property type="project" value="UniProtKB-KW"/>
</dbReference>
<evidence type="ECO:0000313" key="6">
    <source>
        <dbReference type="EMBL" id="GEJ58542.1"/>
    </source>
</evidence>
<gene>
    <name evidence="6" type="ORF">AMYX_32830</name>
</gene>
<dbReference type="Proteomes" id="UP000503640">
    <property type="component" value="Unassembled WGS sequence"/>
</dbReference>
<dbReference type="Gene3D" id="3.40.50.1000">
    <property type="entry name" value="HAD superfamily/HAD-like"/>
    <property type="match status" value="1"/>
</dbReference>
<dbReference type="InterPro" id="IPR036412">
    <property type="entry name" value="HAD-like_sf"/>
</dbReference>
<evidence type="ECO:0000313" key="7">
    <source>
        <dbReference type="Proteomes" id="UP000503640"/>
    </source>
</evidence>
<dbReference type="InterPro" id="IPR023214">
    <property type="entry name" value="HAD_sf"/>
</dbReference>
<evidence type="ECO:0000256" key="5">
    <source>
        <dbReference type="ARBA" id="ARBA00023277"/>
    </source>
</evidence>
<dbReference type="SFLD" id="SFLDG01135">
    <property type="entry name" value="C1.5.6:_HAD__Beta-PGM__Phospha"/>
    <property type="match status" value="1"/>
</dbReference>
<evidence type="ECO:0000256" key="4">
    <source>
        <dbReference type="ARBA" id="ARBA00022842"/>
    </source>
</evidence>
<dbReference type="PANTHER" id="PTHR46193:SF18">
    <property type="entry name" value="HEXITOL PHOSPHATASE B"/>
    <property type="match status" value="1"/>
</dbReference>
<dbReference type="EMBL" id="BJTG01000008">
    <property type="protein sequence ID" value="GEJ58542.1"/>
    <property type="molecule type" value="Genomic_DNA"/>
</dbReference>
<keyword evidence="4" id="KW-0460">Magnesium</keyword>
<accession>A0A7I9VQ51</accession>
<dbReference type="PANTHER" id="PTHR46193">
    <property type="entry name" value="6-PHOSPHOGLUCONATE PHOSPHATASE"/>
    <property type="match status" value="1"/>
</dbReference>
<comment type="similarity">
    <text evidence="2">Belongs to the HAD-like hydrolase superfamily. CbbY/CbbZ/Gph/YieH family.</text>
</comment>
<dbReference type="SFLD" id="SFLDS00003">
    <property type="entry name" value="Haloacid_Dehalogenase"/>
    <property type="match status" value="1"/>
</dbReference>
<dbReference type="RefSeq" id="WP_235969671.1">
    <property type="nucleotide sequence ID" value="NZ_BJTG01000008.1"/>
</dbReference>
<comment type="cofactor">
    <cofactor evidence="1">
        <name>Mg(2+)</name>
        <dbReference type="ChEBI" id="CHEBI:18420"/>
    </cofactor>
</comment>
<evidence type="ECO:0000256" key="1">
    <source>
        <dbReference type="ARBA" id="ARBA00001946"/>
    </source>
</evidence>
<keyword evidence="3" id="KW-0479">Metal-binding</keyword>
<evidence type="ECO:0000256" key="2">
    <source>
        <dbReference type="ARBA" id="ARBA00006171"/>
    </source>
</evidence>
<dbReference type="NCBIfam" id="TIGR01509">
    <property type="entry name" value="HAD-SF-IA-v3"/>
    <property type="match status" value="1"/>
</dbReference>
<dbReference type="InterPro" id="IPR051600">
    <property type="entry name" value="Beta-PGM-like"/>
</dbReference>
<evidence type="ECO:0000256" key="3">
    <source>
        <dbReference type="ARBA" id="ARBA00022723"/>
    </source>
</evidence>
<dbReference type="CDD" id="cd07505">
    <property type="entry name" value="HAD_BPGM-like"/>
    <property type="match status" value="1"/>
</dbReference>
<dbReference type="SUPFAM" id="SSF56784">
    <property type="entry name" value="HAD-like"/>
    <property type="match status" value="1"/>
</dbReference>
<reference evidence="7" key="1">
    <citation type="journal article" date="2020" name="Appl. Environ. Microbiol.">
        <title>Diazotrophic Anaeromyxobacter Isolates from Soils.</title>
        <authorList>
            <person name="Masuda Y."/>
            <person name="Yamanaka H."/>
            <person name="Xu Z.X."/>
            <person name="Shiratori Y."/>
            <person name="Aono T."/>
            <person name="Amachi S."/>
            <person name="Senoo K."/>
            <person name="Itoh H."/>
        </authorList>
    </citation>
    <scope>NUCLEOTIDE SEQUENCE [LARGE SCALE GENOMIC DNA]</scope>
    <source>
        <strain evidence="7">R267</strain>
    </source>
</reference>
<dbReference type="Pfam" id="PF00702">
    <property type="entry name" value="Hydrolase"/>
    <property type="match status" value="1"/>
</dbReference>
<dbReference type="InterPro" id="IPR023198">
    <property type="entry name" value="PGP-like_dom2"/>
</dbReference>
<proteinExistence type="inferred from homology"/>